<name>A0A8J6PCI0_9GAMM</name>
<evidence type="ECO:0000256" key="1">
    <source>
        <dbReference type="ARBA" id="ARBA00022723"/>
    </source>
</evidence>
<dbReference type="InterPro" id="IPR017900">
    <property type="entry name" value="4Fe4S_Fe_S_CS"/>
</dbReference>
<dbReference type="GO" id="GO:0006979">
    <property type="term" value="P:response to oxidative stress"/>
    <property type="evidence" value="ECO:0007669"/>
    <property type="project" value="TreeGrafter"/>
</dbReference>
<dbReference type="Proteomes" id="UP000654401">
    <property type="component" value="Unassembled WGS sequence"/>
</dbReference>
<dbReference type="InterPro" id="IPR017896">
    <property type="entry name" value="4Fe4S_Fe-S-bd"/>
</dbReference>
<feature type="coiled-coil region" evidence="5">
    <location>
        <begin position="1202"/>
        <end position="1240"/>
    </location>
</feature>
<dbReference type="Gene3D" id="3.30.70.20">
    <property type="match status" value="1"/>
</dbReference>
<dbReference type="InterPro" id="IPR033412">
    <property type="entry name" value="PFOR_II"/>
</dbReference>
<evidence type="ECO:0000313" key="9">
    <source>
        <dbReference type="Proteomes" id="UP000654401"/>
    </source>
</evidence>
<dbReference type="InterPro" id="IPR029061">
    <property type="entry name" value="THDP-binding"/>
</dbReference>
<proteinExistence type="predicted"/>
<dbReference type="Gene3D" id="3.40.50.920">
    <property type="match status" value="1"/>
</dbReference>
<dbReference type="PANTHER" id="PTHR32154">
    <property type="entry name" value="PYRUVATE-FLAVODOXIN OXIDOREDUCTASE-RELATED"/>
    <property type="match status" value="1"/>
</dbReference>
<keyword evidence="4" id="KW-0411">Iron-sulfur</keyword>
<dbReference type="SUPFAM" id="SSF52518">
    <property type="entry name" value="Thiamin diphosphate-binding fold (THDP-binding)"/>
    <property type="match status" value="2"/>
</dbReference>
<dbReference type="AlphaFoldDB" id="A0A8J6PCI0"/>
<dbReference type="EMBL" id="JACNFK010000020">
    <property type="protein sequence ID" value="MBC8519295.1"/>
    <property type="molecule type" value="Genomic_DNA"/>
</dbReference>
<protein>
    <submittedName>
        <fullName evidence="8">4Fe-4S binding protein</fullName>
    </submittedName>
</protein>
<evidence type="ECO:0000256" key="3">
    <source>
        <dbReference type="ARBA" id="ARBA00023004"/>
    </source>
</evidence>
<dbReference type="Pfam" id="PF17147">
    <property type="entry name" value="PFOR_II"/>
    <property type="match status" value="1"/>
</dbReference>
<dbReference type="SUPFAM" id="SSF52922">
    <property type="entry name" value="TK C-terminal domain-like"/>
    <property type="match status" value="1"/>
</dbReference>
<evidence type="ECO:0000313" key="8">
    <source>
        <dbReference type="EMBL" id="MBC8519295.1"/>
    </source>
</evidence>
<evidence type="ECO:0000256" key="6">
    <source>
        <dbReference type="SAM" id="MobiDB-lite"/>
    </source>
</evidence>
<feature type="domain" description="4Fe-4S ferredoxin-type" evidence="7">
    <location>
        <begin position="665"/>
        <end position="694"/>
    </location>
</feature>
<dbReference type="GO" id="GO:0051536">
    <property type="term" value="F:iron-sulfur cluster binding"/>
    <property type="evidence" value="ECO:0007669"/>
    <property type="project" value="UniProtKB-KW"/>
</dbReference>
<dbReference type="PROSITE" id="PS00198">
    <property type="entry name" value="4FE4S_FER_1"/>
    <property type="match status" value="1"/>
</dbReference>
<dbReference type="InterPro" id="IPR050722">
    <property type="entry name" value="Pyruvate:ferred/Flavod_OxRd"/>
</dbReference>
<sequence length="1258" mass="137241">MPSFAEIANRIYRKVIGADNTLQTDSHGITTTLNGSVAVATVESILSEAAACGEAFPPEKGSIAWRNEQQRQQVNLFGKPLLNIESGSARGALSAAMGLAMAGKRASCSLWSSDLANAQDLVRRAVGHHLPLVIHATSKALPLNGESHEDSDEGIHQLRDSGAFILYAQNVQEAIDFTLIARAVAEKALVPGIVIMDGHETASSPQQIELPSPELIENLVGNYADSIPVAEPAQQLVFGEERRRVPNWYSLDNPTLQGSYRDPYSFGLGTISHTKFFGALVQEILQDTFTGFAQLTGRNYSAVTYLGKKRAKKIIVCYGSITGRCNNISNQLKEIAVASIHLLAPFPAKTLHETLQNCSEAIILDRSESLLDEKPQLYREVLPLLSHNCKANSVIYGVGGLPVHDSDLVAAFKAPHHDDAIRVGVTPLPNNSNPKQQVLTDLLERNYPELGELGITGGRENNSHPSTPSNSQHTPMAVRHLGSDQDSGYQNLSRFWDQTGVLYRDGMESNQGIDPFAAVGHIPPLTSTFITTGCNTLPLLNPEQCTGCGKCWSNCPDSAIVAVSLSPTQLLEAGIKMGGADALRPHLSKLAKQMSLTINSGEAKELLEKSWDELMTHSPLPDERRTSAEDAISQLASNIGELPLIHTEPLFHHPERLKAQSGELLSIVVNPDSCKGCGICAELCKTESDTPALTMQEQSDEELDHAYKSWRVWEQLPDSSSTTIIDYGARPEISTLNATMLSRHASMAMAGGDSAEPGSGEKIAIRQLLGITEYHQQPMVHRLLENIDETHQKLLSGIREKLAVASHADDLSSLAEGLESVSSRQIDLSALAEKTANIESDGVNAEELKEWINLAERIRTERERIASGEHSLGRSRYSMVFAPGTAAAWAGTFPSNPFQVPVVIGSAGEVGALASGLIEGQLEQATEIHRILRKAKLLLKNGSLAERKATEQLVWGDLSRDELQQSPPLLLIGNDTTLGAESAGELIWLLNSRLPIKVIVLAEMDLGFSDTHSDARSELALTALSQRNAYVAQSSIAAPDHLNRVVRESLRHSGPALLRIYVPSPQRHGFNPEATIRQAELALNGHATPLFSYNPTADGVFGTRISLEGNPTESRSIAEWAISEERFSGQFTSLSNGQKSKAVELEEWLKLDTRAQNNKIPVFEEHAINPGFASRLGQLLEQWQMLQELAGIVTPFTEQVKREAESNISADHQREIDELNREHQEELQTLRNRLESEITQRITDQLVALTDSQSDPDQ</sequence>
<evidence type="ECO:0000256" key="4">
    <source>
        <dbReference type="ARBA" id="ARBA00023014"/>
    </source>
</evidence>
<feature type="domain" description="4Fe-4S ferredoxin-type" evidence="7">
    <location>
        <begin position="536"/>
        <end position="565"/>
    </location>
</feature>
<dbReference type="PANTHER" id="PTHR32154:SF0">
    <property type="entry name" value="PYRUVATE-FLAVODOXIN OXIDOREDUCTASE-RELATED"/>
    <property type="match status" value="1"/>
</dbReference>
<evidence type="ECO:0000259" key="7">
    <source>
        <dbReference type="PROSITE" id="PS51379"/>
    </source>
</evidence>
<dbReference type="Pfam" id="PF01855">
    <property type="entry name" value="POR_N"/>
    <property type="match status" value="1"/>
</dbReference>
<dbReference type="Pfam" id="PF00037">
    <property type="entry name" value="Fer4"/>
    <property type="match status" value="1"/>
</dbReference>
<gene>
    <name evidence="8" type="ORF">H8D24_02675</name>
</gene>
<accession>A0A8J6PCI0</accession>
<feature type="region of interest" description="Disordered" evidence="6">
    <location>
        <begin position="454"/>
        <end position="475"/>
    </location>
</feature>
<keyword evidence="2" id="KW-0560">Oxidoreductase</keyword>
<keyword evidence="3" id="KW-0408">Iron</keyword>
<dbReference type="GO" id="GO:0046872">
    <property type="term" value="F:metal ion binding"/>
    <property type="evidence" value="ECO:0007669"/>
    <property type="project" value="UniProtKB-KW"/>
</dbReference>
<dbReference type="GO" id="GO:0016491">
    <property type="term" value="F:oxidoreductase activity"/>
    <property type="evidence" value="ECO:0007669"/>
    <property type="project" value="UniProtKB-KW"/>
</dbReference>
<evidence type="ECO:0000256" key="5">
    <source>
        <dbReference type="SAM" id="Coils"/>
    </source>
</evidence>
<evidence type="ECO:0000256" key="2">
    <source>
        <dbReference type="ARBA" id="ARBA00023002"/>
    </source>
</evidence>
<dbReference type="CDD" id="cd07034">
    <property type="entry name" value="TPP_PYR_PFOR_IOR-alpha_like"/>
    <property type="match status" value="1"/>
</dbReference>
<reference evidence="8 9" key="1">
    <citation type="submission" date="2020-08" db="EMBL/GenBank/DDBJ databases">
        <title>Bridging the membrane lipid divide: bacteria of the FCB group superphylum have the potential to synthesize archaeal ether lipids.</title>
        <authorList>
            <person name="Villanueva L."/>
            <person name="Von Meijenfeldt F.A.B."/>
            <person name="Westbye A.B."/>
            <person name="Yadav S."/>
            <person name="Hopmans E.C."/>
            <person name="Dutilh B.E."/>
            <person name="Sinninghe Damste J.S."/>
        </authorList>
    </citation>
    <scope>NUCLEOTIDE SEQUENCE [LARGE SCALE GENOMIC DNA]</scope>
    <source>
        <strain evidence="8">NIOZ-UU100</strain>
    </source>
</reference>
<dbReference type="SUPFAM" id="SSF54862">
    <property type="entry name" value="4Fe-4S ferredoxins"/>
    <property type="match status" value="1"/>
</dbReference>
<organism evidence="8 9">
    <name type="scientific">Candidatus Thiopontia autotrophica</name>
    <dbReference type="NCBI Taxonomy" id="2841688"/>
    <lineage>
        <taxon>Bacteria</taxon>
        <taxon>Pseudomonadati</taxon>
        <taxon>Pseudomonadota</taxon>
        <taxon>Gammaproteobacteria</taxon>
        <taxon>Candidatus Thiopontia</taxon>
    </lineage>
</organism>
<dbReference type="InterPro" id="IPR002880">
    <property type="entry name" value="Pyrv_Fd/Flavodoxin_OxRdtase_N"/>
</dbReference>
<dbReference type="InterPro" id="IPR009014">
    <property type="entry name" value="Transketo_C/PFOR_II"/>
</dbReference>
<feature type="compositionally biased region" description="Polar residues" evidence="6">
    <location>
        <begin position="459"/>
        <end position="474"/>
    </location>
</feature>
<keyword evidence="1" id="KW-0479">Metal-binding</keyword>
<dbReference type="PROSITE" id="PS51379">
    <property type="entry name" value="4FE4S_FER_2"/>
    <property type="match status" value="2"/>
</dbReference>
<dbReference type="Gene3D" id="3.40.50.970">
    <property type="match status" value="2"/>
</dbReference>
<comment type="caution">
    <text evidence="8">The sequence shown here is derived from an EMBL/GenBank/DDBJ whole genome shotgun (WGS) entry which is preliminary data.</text>
</comment>
<keyword evidence="5" id="KW-0175">Coiled coil</keyword>